<dbReference type="SUPFAM" id="SSF51395">
    <property type="entry name" value="FMN-linked oxidoreductases"/>
    <property type="match status" value="2"/>
</dbReference>
<protein>
    <recommendedName>
        <fullName evidence="2">NADH:flavin oxidoreductase/NADH oxidase N-terminal domain-containing protein</fullName>
    </recommendedName>
</protein>
<feature type="domain" description="NADH:flavin oxidoreductase/NADH oxidase N-terminal" evidence="2">
    <location>
        <begin position="11"/>
        <end position="199"/>
    </location>
</feature>
<dbReference type="RefSeq" id="XP_031026101.1">
    <property type="nucleotide sequence ID" value="XM_031167850.1"/>
</dbReference>
<dbReference type="GO" id="GO:0010181">
    <property type="term" value="F:FMN binding"/>
    <property type="evidence" value="ECO:0007669"/>
    <property type="project" value="InterPro"/>
</dbReference>
<dbReference type="InterPro" id="IPR045247">
    <property type="entry name" value="Oye-like"/>
</dbReference>
<dbReference type="PANTHER" id="PTHR22893">
    <property type="entry name" value="NADH OXIDOREDUCTASE-RELATED"/>
    <property type="match status" value="1"/>
</dbReference>
<name>A0A507C926_9FUNG</name>
<organism evidence="3 4">
    <name type="scientific">Synchytrium microbalum</name>
    <dbReference type="NCBI Taxonomy" id="1806994"/>
    <lineage>
        <taxon>Eukaryota</taxon>
        <taxon>Fungi</taxon>
        <taxon>Fungi incertae sedis</taxon>
        <taxon>Chytridiomycota</taxon>
        <taxon>Chytridiomycota incertae sedis</taxon>
        <taxon>Chytridiomycetes</taxon>
        <taxon>Synchytriales</taxon>
        <taxon>Synchytriaceae</taxon>
        <taxon>Synchytrium</taxon>
    </lineage>
</organism>
<accession>A0A507C926</accession>
<dbReference type="EMBL" id="QEAO01000007">
    <property type="protein sequence ID" value="TPX35669.1"/>
    <property type="molecule type" value="Genomic_DNA"/>
</dbReference>
<reference evidence="3 4" key="1">
    <citation type="journal article" date="2019" name="Sci. Rep.">
        <title>Comparative genomics of chytrid fungi reveal insights into the obligate biotrophic and pathogenic lifestyle of Synchytrium endobioticum.</title>
        <authorList>
            <person name="van de Vossenberg B.T.L.H."/>
            <person name="Warris S."/>
            <person name="Nguyen H.D.T."/>
            <person name="van Gent-Pelzer M.P.E."/>
            <person name="Joly D.L."/>
            <person name="van de Geest H.C."/>
            <person name="Bonants P.J.M."/>
            <person name="Smith D.S."/>
            <person name="Levesque C.A."/>
            <person name="van der Lee T.A.J."/>
        </authorList>
    </citation>
    <scope>NUCLEOTIDE SEQUENCE [LARGE SCALE GENOMIC DNA]</scope>
    <source>
        <strain evidence="3 4">JEL517</strain>
    </source>
</reference>
<evidence type="ECO:0000313" key="4">
    <source>
        <dbReference type="Proteomes" id="UP000319731"/>
    </source>
</evidence>
<dbReference type="InterPro" id="IPR013785">
    <property type="entry name" value="Aldolase_TIM"/>
</dbReference>
<dbReference type="Pfam" id="PF00724">
    <property type="entry name" value="Oxidored_FMN"/>
    <property type="match status" value="3"/>
</dbReference>
<feature type="domain" description="NADH:flavin oxidoreductase/NADH oxidase N-terminal" evidence="2">
    <location>
        <begin position="217"/>
        <end position="360"/>
    </location>
</feature>
<dbReference type="GeneID" id="42003147"/>
<dbReference type="Gene3D" id="3.20.20.70">
    <property type="entry name" value="Aldolase class I"/>
    <property type="match status" value="2"/>
</dbReference>
<gene>
    <name evidence="3" type="ORF">SmJEL517_g01922</name>
</gene>
<evidence type="ECO:0000313" key="3">
    <source>
        <dbReference type="EMBL" id="TPX35669.1"/>
    </source>
</evidence>
<dbReference type="STRING" id="1806994.A0A507C926"/>
<keyword evidence="4" id="KW-1185">Reference proteome</keyword>
<dbReference type="PANTHER" id="PTHR22893:SF91">
    <property type="entry name" value="NADPH DEHYDROGENASE 2-RELATED"/>
    <property type="match status" value="1"/>
</dbReference>
<evidence type="ECO:0000256" key="1">
    <source>
        <dbReference type="SAM" id="MobiDB-lite"/>
    </source>
</evidence>
<dbReference type="AlphaFoldDB" id="A0A507C926"/>
<proteinExistence type="predicted"/>
<comment type="caution">
    <text evidence="3">The sequence shown here is derived from an EMBL/GenBank/DDBJ whole genome shotgun (WGS) entry which is preliminary data.</text>
</comment>
<feature type="region of interest" description="Disordered" evidence="1">
    <location>
        <begin position="118"/>
        <end position="137"/>
    </location>
</feature>
<dbReference type="GO" id="GO:0016491">
    <property type="term" value="F:oxidoreductase activity"/>
    <property type="evidence" value="ECO:0007669"/>
    <property type="project" value="InterPro"/>
</dbReference>
<feature type="region of interest" description="Disordered" evidence="1">
    <location>
        <begin position="468"/>
        <end position="489"/>
    </location>
</feature>
<dbReference type="CDD" id="cd02933">
    <property type="entry name" value="OYE_like_FMN"/>
    <property type="match status" value="2"/>
</dbReference>
<dbReference type="InterPro" id="IPR001155">
    <property type="entry name" value="OxRdtase_FMN_N"/>
</dbReference>
<feature type="domain" description="NADH:flavin oxidoreductase/NADH oxidase N-terminal" evidence="2">
    <location>
        <begin position="388"/>
        <end position="689"/>
    </location>
</feature>
<evidence type="ECO:0000259" key="2">
    <source>
        <dbReference type="Pfam" id="PF00724"/>
    </source>
</evidence>
<dbReference type="OrthoDB" id="276546at2759"/>
<sequence length="720" mass="79989">MPGEVSDPERKLFTSITVGDMILKHRIVMGPMTRGRSPGNLANDTNLTFYSQRATDGGLLITEGTTPSESGQGFEDVPRIYDEAGSKAWKKVNDAVHAKGGFICAQLWHTGRASASKFQKDGKPALSPSGGSVDANDKTKEVARPATLDDIKHIVSEFRDTARWAREAGFDAVELHGAHGYLIDEFLQSSTNQRTDDYGNHCFGRAFASTLTDERVSLGGSYENRSRFLFEVLDAVLLELPETKVAVRFSPWFNWQDCTDENPLELFSYVLTKLQKYKLAYIHFTEPTFRHMEKDSSLADSKLNPLLALVKAPTRKLATGGYLNKNAEEALRSGRIDLVGVARAFIVNPDFVERTRLGLPIRDFSNTEGWYSKGEAGYIDHPTYSEEKGAEKEVANELVAEMYTQRCSPGALLISEGVHCSKTAAGHPAVPGLLNAAQVEGWKLTTSSVHAKGAFIFAQLWHTGRAGDSKYQPEGRAPVSPSGGKAEPHKEEARILTLEEIKFIISEYQLSAKNARLANFDGIEIHAAHGYLINQFLEANNRTDEYGGSFENRARFLFEVLDVCLKELPSSKIAIRLSPYGGRRGMAYENQKDLYTYVIERLNKYNLAYLQLTEPVWGGWVEGPPHETSKLNEYRGIFRGPVMLTGGYAEGDAAEKALQDGRADLIGIGRAFITNPDYVFRVKNKLPLNPYLDFKLYYGGGAENYTSWPTWQQAQPSSKL</sequence>
<dbReference type="Proteomes" id="UP000319731">
    <property type="component" value="Unassembled WGS sequence"/>
</dbReference>